<name>A0AAU8NI84_9BACL</name>
<dbReference type="RefSeq" id="WP_342551623.1">
    <property type="nucleotide sequence ID" value="NZ_CP159992.1"/>
</dbReference>
<dbReference type="InterPro" id="IPR052520">
    <property type="entry name" value="ATL_DNA_repair"/>
</dbReference>
<dbReference type="InterPro" id="IPR036388">
    <property type="entry name" value="WH-like_DNA-bd_sf"/>
</dbReference>
<dbReference type="GO" id="GO:0003824">
    <property type="term" value="F:catalytic activity"/>
    <property type="evidence" value="ECO:0007669"/>
    <property type="project" value="InterPro"/>
</dbReference>
<dbReference type="EMBL" id="CP159992">
    <property type="protein sequence ID" value="XCP96726.1"/>
    <property type="molecule type" value="Genomic_DNA"/>
</dbReference>
<dbReference type="AlphaFoldDB" id="A0AAU8NI84"/>
<dbReference type="PANTHER" id="PTHR42942:SF1">
    <property type="entry name" value="ALKYLTRANSFERASE-LIKE PROTEIN 1"/>
    <property type="match status" value="1"/>
</dbReference>
<dbReference type="InterPro" id="IPR036217">
    <property type="entry name" value="MethylDNA_cys_MeTrfase_DNAb"/>
</dbReference>
<dbReference type="InterPro" id="IPR014048">
    <property type="entry name" value="MethylDNA_cys_MeTrfase_DNA-bd"/>
</dbReference>
<evidence type="ECO:0000259" key="2">
    <source>
        <dbReference type="Pfam" id="PF01035"/>
    </source>
</evidence>
<sequence>MTPFTKQVIAIISAIPEGKVMTYGQIAAHAGSPRAARQVVRILHSMSRKERLPWHRVVNAKGQISILDEESRMMQETELISEGVQFGLHGAIDLKRFGHEPDPALLLQDSIASDDE</sequence>
<dbReference type="CDD" id="cd06445">
    <property type="entry name" value="ATase"/>
    <property type="match status" value="1"/>
</dbReference>
<organism evidence="3">
    <name type="scientific">Paenibacillus sp. AN1007</name>
    <dbReference type="NCBI Taxonomy" id="3151385"/>
    <lineage>
        <taxon>Bacteria</taxon>
        <taxon>Bacillati</taxon>
        <taxon>Bacillota</taxon>
        <taxon>Bacilli</taxon>
        <taxon>Bacillales</taxon>
        <taxon>Paenibacillaceae</taxon>
        <taxon>Paenibacillus</taxon>
    </lineage>
</organism>
<evidence type="ECO:0000256" key="1">
    <source>
        <dbReference type="ARBA" id="ARBA00022763"/>
    </source>
</evidence>
<protein>
    <submittedName>
        <fullName evidence="3">MGMT family protein</fullName>
    </submittedName>
</protein>
<feature type="domain" description="Methylated-DNA-[protein]-cysteine S-methyltransferase DNA binding" evidence="2">
    <location>
        <begin position="3"/>
        <end position="83"/>
    </location>
</feature>
<dbReference type="SUPFAM" id="SSF46767">
    <property type="entry name" value="Methylated DNA-protein cysteine methyltransferase, C-terminal domain"/>
    <property type="match status" value="1"/>
</dbReference>
<dbReference type="PANTHER" id="PTHR42942">
    <property type="entry name" value="6-O-METHYLGUANINE DNA METHYLTRANSFERASE"/>
    <property type="match status" value="1"/>
</dbReference>
<dbReference type="Gene3D" id="1.10.10.10">
    <property type="entry name" value="Winged helix-like DNA-binding domain superfamily/Winged helix DNA-binding domain"/>
    <property type="match status" value="1"/>
</dbReference>
<dbReference type="Pfam" id="PF01035">
    <property type="entry name" value="DNA_binding_1"/>
    <property type="match status" value="1"/>
</dbReference>
<evidence type="ECO:0000313" key="3">
    <source>
        <dbReference type="EMBL" id="XCP96726.1"/>
    </source>
</evidence>
<keyword evidence="1" id="KW-0227">DNA damage</keyword>
<proteinExistence type="predicted"/>
<dbReference type="GO" id="GO:0006281">
    <property type="term" value="P:DNA repair"/>
    <property type="evidence" value="ECO:0007669"/>
    <property type="project" value="InterPro"/>
</dbReference>
<gene>
    <name evidence="3" type="ORF">ABXS70_08500</name>
</gene>
<reference evidence="3" key="1">
    <citation type="submission" date="2024-05" db="EMBL/GenBank/DDBJ databases">
        <title>Draft genome assemblies of 36 bacteria isolated from hibernating arctic ground squirrels.</title>
        <authorList>
            <person name="McKee H."/>
            <person name="Mullen L."/>
            <person name="Drown D.M."/>
            <person name="Duddleston K.N."/>
        </authorList>
    </citation>
    <scope>NUCLEOTIDE SEQUENCE</scope>
    <source>
        <strain evidence="3">AN1007</strain>
    </source>
</reference>
<accession>A0AAU8NI84</accession>